<evidence type="ECO:0000313" key="16">
    <source>
        <dbReference type="Ensembl" id="ENSPFOP00000018234.2"/>
    </source>
</evidence>
<evidence type="ECO:0000259" key="15">
    <source>
        <dbReference type="Pfam" id="PF13851"/>
    </source>
</evidence>
<name>A0A087YJN1_POEFO</name>
<dbReference type="GO" id="GO:0031514">
    <property type="term" value="C:motile cilium"/>
    <property type="evidence" value="ECO:0007669"/>
    <property type="project" value="UniProtKB-SubCell"/>
</dbReference>
<dbReference type="GO" id="GO:0005874">
    <property type="term" value="C:microtubule"/>
    <property type="evidence" value="ECO:0007669"/>
    <property type="project" value="UniProtKB-KW"/>
</dbReference>
<keyword evidence="9" id="KW-0969">Cilium</keyword>
<dbReference type="Proteomes" id="UP000028760">
    <property type="component" value="Unassembled WGS sequence"/>
</dbReference>
<dbReference type="AlphaFoldDB" id="A0A087YJN1"/>
<feature type="coiled-coil region" evidence="13">
    <location>
        <begin position="248"/>
        <end position="342"/>
    </location>
</feature>
<dbReference type="GO" id="GO:0008017">
    <property type="term" value="F:microtubule binding"/>
    <property type="evidence" value="ECO:0007669"/>
    <property type="project" value="InterPro"/>
</dbReference>
<evidence type="ECO:0000256" key="3">
    <source>
        <dbReference type="ARBA" id="ARBA00009859"/>
    </source>
</evidence>
<evidence type="ECO:0000256" key="6">
    <source>
        <dbReference type="ARBA" id="ARBA00022701"/>
    </source>
</evidence>
<evidence type="ECO:0000256" key="12">
    <source>
        <dbReference type="ARBA" id="ARBA00031568"/>
    </source>
</evidence>
<reference evidence="16" key="2">
    <citation type="submission" date="2025-08" db="UniProtKB">
        <authorList>
            <consortium name="Ensembl"/>
        </authorList>
    </citation>
    <scope>IDENTIFICATION</scope>
</reference>
<evidence type="ECO:0000256" key="4">
    <source>
        <dbReference type="ARBA" id="ARBA00021301"/>
    </source>
</evidence>
<dbReference type="OMA" id="SVFYNFQ"/>
<dbReference type="InterPro" id="IPR025593">
    <property type="entry name" value="GAS8_dom"/>
</dbReference>
<feature type="compositionally biased region" description="Basic residues" evidence="14">
    <location>
        <begin position="1"/>
        <end position="12"/>
    </location>
</feature>
<keyword evidence="17" id="KW-1185">Reference proteome</keyword>
<dbReference type="KEGG" id="pfor:103136586"/>
<dbReference type="EMBL" id="AYCK01003727">
    <property type="status" value="NOT_ANNOTATED_CDS"/>
    <property type="molecule type" value="Genomic_DNA"/>
</dbReference>
<evidence type="ECO:0000256" key="1">
    <source>
        <dbReference type="ARBA" id="ARBA00004230"/>
    </source>
</evidence>
<protein>
    <recommendedName>
        <fullName evidence="4">Dynein regulatory complex subunit 4</fullName>
    </recommendedName>
    <alternativeName>
        <fullName evidence="12">Growth arrest-specific protein 8</fullName>
    </alternativeName>
</protein>
<evidence type="ECO:0000256" key="13">
    <source>
        <dbReference type="SAM" id="Coils"/>
    </source>
</evidence>
<evidence type="ECO:0000256" key="5">
    <source>
        <dbReference type="ARBA" id="ARBA00022490"/>
    </source>
</evidence>
<evidence type="ECO:0000256" key="9">
    <source>
        <dbReference type="ARBA" id="ARBA00023069"/>
    </source>
</evidence>
<dbReference type="OrthoDB" id="767661at2759"/>
<feature type="region of interest" description="Disordered" evidence="14">
    <location>
        <begin position="1"/>
        <end position="20"/>
    </location>
</feature>
<keyword evidence="11" id="KW-0966">Cell projection</keyword>
<organism evidence="16 17">
    <name type="scientific">Poecilia formosa</name>
    <name type="common">Amazon molly</name>
    <name type="synonym">Limia formosa</name>
    <dbReference type="NCBI Taxonomy" id="48698"/>
    <lineage>
        <taxon>Eukaryota</taxon>
        <taxon>Metazoa</taxon>
        <taxon>Chordata</taxon>
        <taxon>Craniata</taxon>
        <taxon>Vertebrata</taxon>
        <taxon>Euteleostomi</taxon>
        <taxon>Actinopterygii</taxon>
        <taxon>Neopterygii</taxon>
        <taxon>Teleostei</taxon>
        <taxon>Neoteleostei</taxon>
        <taxon>Acanthomorphata</taxon>
        <taxon>Ovalentaria</taxon>
        <taxon>Atherinomorphae</taxon>
        <taxon>Cyprinodontiformes</taxon>
        <taxon>Poeciliidae</taxon>
        <taxon>Poeciliinae</taxon>
        <taxon>Poecilia</taxon>
    </lineage>
</organism>
<dbReference type="Pfam" id="PF13851">
    <property type="entry name" value="GAS"/>
    <property type="match status" value="1"/>
</dbReference>
<evidence type="ECO:0000256" key="14">
    <source>
        <dbReference type="SAM" id="MobiDB-lite"/>
    </source>
</evidence>
<comment type="similarity">
    <text evidence="3">Belongs to the DRC4 family.</text>
</comment>
<dbReference type="eggNOG" id="ENOG502QQDA">
    <property type="taxonomic scope" value="Eukaryota"/>
</dbReference>
<dbReference type="InterPro" id="IPR039308">
    <property type="entry name" value="GAS8"/>
</dbReference>
<accession>A0A087YJN1</accession>
<dbReference type="PANTHER" id="PTHR31543">
    <property type="entry name" value="DYNEIN REGULATORY COMPLEX SUBUNIT 4"/>
    <property type="match status" value="1"/>
</dbReference>
<dbReference type="GO" id="GO:0031267">
    <property type="term" value="F:small GTPase binding"/>
    <property type="evidence" value="ECO:0007669"/>
    <property type="project" value="InterPro"/>
</dbReference>
<sequence>MPPKKDAKKKKAEAKPPTLINGLTKEEITREQIEEHVVRLREMLDREREERNYFQLERDKIQSFREVTDRKLAEVKAELKILEKAIEDDEAHHLVGIKVFKQKMKHLLCEHHNTVTELEADIATSTDLLEDEQSQLEADLYKEMMGILVEMQESSCEDVFKELLLKHEEEMTAAKEKWEARLRETAVRNKTEIQQLEKEHNNIMKSVTCERELLWKSHFGNLNEDIDRCLNDAKDLISMLSKETGKEIAALKECRDRKDLELKKMKEEFYALLNENKEFAKRVAKTENEYRRLERRSKSFSQSEGNLINPQKEILKDKKTEFEDLQEQFEKLQIEMEELQSSVPKKINVAQKQANLSLRPLEDELTAMNVHVEKIQAQLHALFSAPNLDQTAVTEITDKVEKELEIRNSAIKNLKHKKYLISTAHTAALERAEGLIAM</sequence>
<dbReference type="STRING" id="48698.ENSPFOP00000018234"/>
<evidence type="ECO:0000256" key="10">
    <source>
        <dbReference type="ARBA" id="ARBA00023212"/>
    </source>
</evidence>
<evidence type="ECO:0000313" key="17">
    <source>
        <dbReference type="Proteomes" id="UP000028760"/>
    </source>
</evidence>
<comment type="subcellular location">
    <subcellularLocation>
        <location evidence="1">Cell projection</location>
        <location evidence="1">Cilium</location>
        <location evidence="1">Flagellum</location>
    </subcellularLocation>
    <subcellularLocation>
        <location evidence="2">Cytoplasm</location>
        <location evidence="2">Cytoskeleton</location>
    </subcellularLocation>
</comment>
<reference evidence="16" key="3">
    <citation type="submission" date="2025-09" db="UniProtKB">
        <authorList>
            <consortium name="Ensembl"/>
        </authorList>
    </citation>
    <scope>IDENTIFICATION</scope>
</reference>
<dbReference type="GO" id="GO:0005794">
    <property type="term" value="C:Golgi apparatus"/>
    <property type="evidence" value="ECO:0007669"/>
    <property type="project" value="TreeGrafter"/>
</dbReference>
<keyword evidence="5" id="KW-0963">Cytoplasm</keyword>
<proteinExistence type="inferred from homology"/>
<keyword evidence="10" id="KW-0206">Cytoskeleton</keyword>
<feature type="domain" description="Growth arrest-specific protein 8" evidence="15">
    <location>
        <begin position="246"/>
        <end position="414"/>
    </location>
</feature>
<evidence type="ECO:0000256" key="2">
    <source>
        <dbReference type="ARBA" id="ARBA00004245"/>
    </source>
</evidence>
<dbReference type="GeneTree" id="ENSGT00390000009477"/>
<reference evidence="17" key="1">
    <citation type="submission" date="2013-10" db="EMBL/GenBank/DDBJ databases">
        <authorList>
            <person name="Schartl M."/>
            <person name="Warren W."/>
        </authorList>
    </citation>
    <scope>NUCLEOTIDE SEQUENCE [LARGE SCALE GENOMIC DNA]</scope>
    <source>
        <strain evidence="17">female</strain>
    </source>
</reference>
<dbReference type="GeneID" id="103136586"/>
<evidence type="ECO:0000256" key="8">
    <source>
        <dbReference type="ARBA" id="ARBA00023054"/>
    </source>
</evidence>
<dbReference type="RefSeq" id="XP_007549962.1">
    <property type="nucleotide sequence ID" value="XM_007549900.2"/>
</dbReference>
<feature type="coiled-coil region" evidence="13">
    <location>
        <begin position="30"/>
        <end position="135"/>
    </location>
</feature>
<keyword evidence="7" id="KW-0282">Flagellum</keyword>
<evidence type="ECO:0000256" key="7">
    <source>
        <dbReference type="ARBA" id="ARBA00022846"/>
    </source>
</evidence>
<dbReference type="PANTHER" id="PTHR31543:SF0">
    <property type="entry name" value="DYNEIN REGULATORY COMPLEX SUBUNIT 4"/>
    <property type="match status" value="1"/>
</dbReference>
<evidence type="ECO:0000256" key="11">
    <source>
        <dbReference type="ARBA" id="ARBA00023273"/>
    </source>
</evidence>
<dbReference type="GO" id="GO:0030317">
    <property type="term" value="P:flagellated sperm motility"/>
    <property type="evidence" value="ECO:0007669"/>
    <property type="project" value="TreeGrafter"/>
</dbReference>
<dbReference type="Ensembl" id="ENSPFOT00000018256.2">
    <property type="protein sequence ID" value="ENSPFOP00000018234.2"/>
    <property type="gene ID" value="ENSPFOG00000018132.2"/>
</dbReference>
<keyword evidence="8 13" id="KW-0175">Coiled coil</keyword>
<keyword evidence="6" id="KW-0493">Microtubule</keyword>